<dbReference type="InterPro" id="IPR004170">
    <property type="entry name" value="WWE_dom"/>
</dbReference>
<evidence type="ECO:0000313" key="5">
    <source>
        <dbReference type="EMBL" id="CAL4767786.1"/>
    </source>
</evidence>
<evidence type="ECO:0000256" key="1">
    <source>
        <dbReference type="SAM" id="MobiDB-lite"/>
    </source>
</evidence>
<dbReference type="SUPFAM" id="SSF117839">
    <property type="entry name" value="WWE domain"/>
    <property type="match status" value="1"/>
</dbReference>
<reference evidence="3" key="1">
    <citation type="submission" date="2022-10" db="EMBL/GenBank/DDBJ databases">
        <authorList>
            <person name="Chen Y."/>
            <person name="Dougan E. K."/>
            <person name="Chan C."/>
            <person name="Rhodes N."/>
            <person name="Thang M."/>
        </authorList>
    </citation>
    <scope>NUCLEOTIDE SEQUENCE</scope>
</reference>
<dbReference type="EMBL" id="CAMXCT030000558">
    <property type="protein sequence ID" value="CAL4767786.1"/>
    <property type="molecule type" value="Genomic_DNA"/>
</dbReference>
<dbReference type="GO" id="GO:0008270">
    <property type="term" value="F:zinc ion binding"/>
    <property type="evidence" value="ECO:0007669"/>
    <property type="project" value="InterPro"/>
</dbReference>
<dbReference type="InterPro" id="IPR037197">
    <property type="entry name" value="WWE_dom_sf"/>
</dbReference>
<keyword evidence="6" id="KW-1185">Reference proteome</keyword>
<dbReference type="EMBL" id="CAMXCT020000558">
    <property type="protein sequence ID" value="CAL1133849.1"/>
    <property type="molecule type" value="Genomic_DNA"/>
</dbReference>
<evidence type="ECO:0000313" key="3">
    <source>
        <dbReference type="EMBL" id="CAI3980474.1"/>
    </source>
</evidence>
<evidence type="ECO:0000313" key="6">
    <source>
        <dbReference type="Proteomes" id="UP001152797"/>
    </source>
</evidence>
<dbReference type="Gene3D" id="3.30.720.50">
    <property type="match status" value="1"/>
</dbReference>
<feature type="region of interest" description="Disordered" evidence="1">
    <location>
        <begin position="20"/>
        <end position="70"/>
    </location>
</feature>
<name>A0A9P1BVY6_9DINO</name>
<dbReference type="PROSITE" id="PS50918">
    <property type="entry name" value="WWE"/>
    <property type="match status" value="1"/>
</dbReference>
<dbReference type="EMBL" id="CAMXCT010000558">
    <property type="protein sequence ID" value="CAI3980474.1"/>
    <property type="molecule type" value="Genomic_DNA"/>
</dbReference>
<protein>
    <submittedName>
        <fullName evidence="5">Rhodanese domain-containing protein</fullName>
    </submittedName>
</protein>
<reference evidence="4" key="2">
    <citation type="submission" date="2024-04" db="EMBL/GenBank/DDBJ databases">
        <authorList>
            <person name="Chen Y."/>
            <person name="Shah S."/>
            <person name="Dougan E. K."/>
            <person name="Thang M."/>
            <person name="Chan C."/>
        </authorList>
    </citation>
    <scope>NUCLEOTIDE SEQUENCE [LARGE SCALE GENOMIC DNA]</scope>
</reference>
<dbReference type="InterPro" id="IPR022074">
    <property type="entry name" value="DUF3626"/>
</dbReference>
<evidence type="ECO:0000259" key="2">
    <source>
        <dbReference type="PROSITE" id="PS50918"/>
    </source>
</evidence>
<feature type="compositionally biased region" description="Basic and acidic residues" evidence="1">
    <location>
        <begin position="26"/>
        <end position="35"/>
    </location>
</feature>
<dbReference type="InterPro" id="IPR018123">
    <property type="entry name" value="WWE-dom_subgr"/>
</dbReference>
<accession>A0A9P1BVY6</accession>
<dbReference type="OrthoDB" id="420861at2759"/>
<evidence type="ECO:0000313" key="4">
    <source>
        <dbReference type="EMBL" id="CAL1133849.1"/>
    </source>
</evidence>
<dbReference type="Pfam" id="PF12294">
    <property type="entry name" value="DUF3626"/>
    <property type="match status" value="1"/>
</dbReference>
<gene>
    <name evidence="3" type="ORF">C1SCF055_LOCUS8342</name>
</gene>
<comment type="caution">
    <text evidence="3">The sequence shown here is derived from an EMBL/GenBank/DDBJ whole genome shotgun (WGS) entry which is preliminary data.</text>
</comment>
<dbReference type="Proteomes" id="UP001152797">
    <property type="component" value="Unassembled WGS sequence"/>
</dbReference>
<dbReference type="Pfam" id="PF02825">
    <property type="entry name" value="WWE"/>
    <property type="match status" value="1"/>
</dbReference>
<organism evidence="3">
    <name type="scientific">Cladocopium goreaui</name>
    <dbReference type="NCBI Taxonomy" id="2562237"/>
    <lineage>
        <taxon>Eukaryota</taxon>
        <taxon>Sar</taxon>
        <taxon>Alveolata</taxon>
        <taxon>Dinophyceae</taxon>
        <taxon>Suessiales</taxon>
        <taxon>Symbiodiniaceae</taxon>
        <taxon>Cladocopium</taxon>
    </lineage>
</organism>
<sequence>MGDQTRFLPNLEGVFISISSEDEHEEQSCDGEKLISETNAHFPGSPVQAQPQVNGRKHPREESDDESCEFEFEGFDSDEDFIPKSAKLSRPRLLPASDCSPQAEGSKSKTLPAELQALLPAEQLSAPRELNAAHVLTDEQTRAVKYVASTARAKSEAAKEGLQRRLAKWGYDKDTLEKVLTYIRDEAPIVIHTDLSKRLNAFNKDTHYRNQFETGTTSGSSDMSKRKAWESRLFPDIYDTVEATHRVKYGVLNAVNDPRGIMSVAKQYGQDYLVLRGVRLRTTFSDRDSCTQGQQASCEWYAHVLEKYTDTELQAVTEVALGDRLFVDSSVLDTAAGGYKEVQIHGEVEFKKHLEAVVVHHSRKKSKVLYSGIVEWCNSIGVPLLCMPEFCDGTALICGQSNPGTQLTAETPLWRWRPEKSTGPWVRFDAVGSSVLEARRRRETVEFPCMPVGQISNLNMAALTASLLIGNISVELALQRRTAGDGAREQEAGAAGAAGCAIWEWCASASGHGAWCRYADTVSTALEKAWKSKTSHTWFRVEESTYQLDFELMVQVNCETKYRRLVRRRNNGS</sequence>
<proteinExistence type="predicted"/>
<dbReference type="AlphaFoldDB" id="A0A9P1BVY6"/>
<feature type="domain" description="WWE" evidence="2">
    <location>
        <begin position="489"/>
        <end position="568"/>
    </location>
</feature>
<dbReference type="SMART" id="SM00678">
    <property type="entry name" value="WWE"/>
    <property type="match status" value="1"/>
</dbReference>